<reference evidence="3 4" key="1">
    <citation type="submission" date="2019-04" db="EMBL/GenBank/DDBJ databases">
        <authorList>
            <person name="Alioto T."/>
            <person name="Alioto T."/>
        </authorList>
    </citation>
    <scope>NUCLEOTIDE SEQUENCE [LARGE SCALE GENOMIC DNA]</scope>
</reference>
<dbReference type="EMBL" id="WJEC01006511">
    <property type="protein sequence ID" value="KAF7472603.1"/>
    <property type="molecule type" value="Genomic_DNA"/>
</dbReference>
<feature type="compositionally biased region" description="Polar residues" evidence="1">
    <location>
        <begin position="1"/>
        <end position="12"/>
    </location>
</feature>
<gene>
    <name evidence="2" type="ORF">GHT09_016528</name>
    <name evidence="3" type="ORF">MONAX_5E021336</name>
</gene>
<evidence type="ECO:0000313" key="3">
    <source>
        <dbReference type="EMBL" id="VTJ74088.1"/>
    </source>
</evidence>
<feature type="compositionally biased region" description="Gly residues" evidence="1">
    <location>
        <begin position="69"/>
        <end position="78"/>
    </location>
</feature>
<name>A0A5E4BWS5_MARMO</name>
<feature type="region of interest" description="Disordered" evidence="1">
    <location>
        <begin position="46"/>
        <end position="78"/>
    </location>
</feature>
<dbReference type="Proteomes" id="UP000335636">
    <property type="component" value="Unassembled WGS sequence"/>
</dbReference>
<feature type="region of interest" description="Disordered" evidence="1">
    <location>
        <begin position="1"/>
        <end position="27"/>
    </location>
</feature>
<sequence>MIGQKTLYSFFSPSPARKRSVRSPEPADLGTRVVAVAEENGDAAVRRGGDRFRAPGREAGMGKKSGMPSGRGGAGAHC</sequence>
<reference evidence="2" key="2">
    <citation type="submission" date="2020-08" db="EMBL/GenBank/DDBJ databases">
        <authorList>
            <person name="Shumante A."/>
            <person name="Zimin A.V."/>
            <person name="Puiu D."/>
            <person name="Salzberg S.L."/>
        </authorList>
    </citation>
    <scope>NUCLEOTIDE SEQUENCE</scope>
    <source>
        <strain evidence="2">WC2-LM</strain>
        <tissue evidence="2">Liver</tissue>
    </source>
</reference>
<evidence type="ECO:0000313" key="4">
    <source>
        <dbReference type="Proteomes" id="UP000335636"/>
    </source>
</evidence>
<organism evidence="3 4">
    <name type="scientific">Marmota monax</name>
    <name type="common">Woodchuck</name>
    <dbReference type="NCBI Taxonomy" id="9995"/>
    <lineage>
        <taxon>Eukaryota</taxon>
        <taxon>Metazoa</taxon>
        <taxon>Chordata</taxon>
        <taxon>Craniata</taxon>
        <taxon>Vertebrata</taxon>
        <taxon>Euteleostomi</taxon>
        <taxon>Mammalia</taxon>
        <taxon>Eutheria</taxon>
        <taxon>Euarchontoglires</taxon>
        <taxon>Glires</taxon>
        <taxon>Rodentia</taxon>
        <taxon>Sciuromorpha</taxon>
        <taxon>Sciuridae</taxon>
        <taxon>Xerinae</taxon>
        <taxon>Marmotini</taxon>
        <taxon>Marmota</taxon>
    </lineage>
</organism>
<feature type="compositionally biased region" description="Basic and acidic residues" evidence="1">
    <location>
        <begin position="46"/>
        <end position="56"/>
    </location>
</feature>
<evidence type="ECO:0000256" key="1">
    <source>
        <dbReference type="SAM" id="MobiDB-lite"/>
    </source>
</evidence>
<accession>A0A5E4BWS5</accession>
<dbReference type="AlphaFoldDB" id="A0A5E4BWS5"/>
<protein>
    <submittedName>
        <fullName evidence="3">Uncharacterized protein</fullName>
    </submittedName>
</protein>
<dbReference type="EMBL" id="CABDUW010000716">
    <property type="protein sequence ID" value="VTJ74088.1"/>
    <property type="molecule type" value="Genomic_DNA"/>
</dbReference>
<dbReference type="Proteomes" id="UP000662637">
    <property type="component" value="Unassembled WGS sequence"/>
</dbReference>
<evidence type="ECO:0000313" key="2">
    <source>
        <dbReference type="EMBL" id="KAF7472603.1"/>
    </source>
</evidence>
<proteinExistence type="predicted"/>
<keyword evidence="4" id="KW-1185">Reference proteome</keyword>